<dbReference type="EMBL" id="CAJQZP010001697">
    <property type="protein sequence ID" value="CAG5059271.1"/>
    <property type="molecule type" value="Genomic_DNA"/>
</dbReference>
<evidence type="ECO:0000313" key="3">
    <source>
        <dbReference type="Proteomes" id="UP000691718"/>
    </source>
</evidence>
<organism evidence="2 3">
    <name type="scientific">Parnassius apollo</name>
    <name type="common">Apollo butterfly</name>
    <name type="synonym">Papilio apollo</name>
    <dbReference type="NCBI Taxonomy" id="110799"/>
    <lineage>
        <taxon>Eukaryota</taxon>
        <taxon>Metazoa</taxon>
        <taxon>Ecdysozoa</taxon>
        <taxon>Arthropoda</taxon>
        <taxon>Hexapoda</taxon>
        <taxon>Insecta</taxon>
        <taxon>Pterygota</taxon>
        <taxon>Neoptera</taxon>
        <taxon>Endopterygota</taxon>
        <taxon>Lepidoptera</taxon>
        <taxon>Glossata</taxon>
        <taxon>Ditrysia</taxon>
        <taxon>Papilionoidea</taxon>
        <taxon>Papilionidae</taxon>
        <taxon>Parnassiinae</taxon>
        <taxon>Parnassini</taxon>
        <taxon>Parnassius</taxon>
        <taxon>Parnassius</taxon>
    </lineage>
</organism>
<feature type="compositionally biased region" description="Polar residues" evidence="1">
    <location>
        <begin position="37"/>
        <end position="54"/>
    </location>
</feature>
<dbReference type="Proteomes" id="UP000691718">
    <property type="component" value="Unassembled WGS sequence"/>
</dbReference>
<comment type="caution">
    <text evidence="2">The sequence shown here is derived from an EMBL/GenBank/DDBJ whole genome shotgun (WGS) entry which is preliminary data.</text>
</comment>
<gene>
    <name evidence="2" type="ORF">PAPOLLO_LOCUS27954</name>
</gene>
<reference evidence="2" key="1">
    <citation type="submission" date="2021-04" db="EMBL/GenBank/DDBJ databases">
        <authorList>
            <person name="Tunstrom K."/>
        </authorList>
    </citation>
    <scope>NUCLEOTIDE SEQUENCE</scope>
</reference>
<feature type="region of interest" description="Disordered" evidence="1">
    <location>
        <begin position="37"/>
        <end position="80"/>
    </location>
</feature>
<evidence type="ECO:0000313" key="2">
    <source>
        <dbReference type="EMBL" id="CAG5059271.1"/>
    </source>
</evidence>
<keyword evidence="3" id="KW-1185">Reference proteome</keyword>
<proteinExistence type="predicted"/>
<accession>A0A8S3YA82</accession>
<dbReference type="OrthoDB" id="7458550at2759"/>
<dbReference type="AlphaFoldDB" id="A0A8S3YA82"/>
<sequence length="111" mass="12378">MDRVNLITNKVLQLEEHYLSSINKACEPTPIFKILKTSGTQTSSTLEKIPTTQNKPPKRKPQSQPQPNIEHLGTDKDQSVFTIPSTNKVSSVAPVLSAQKMMHEEYSESSV</sequence>
<evidence type="ECO:0000256" key="1">
    <source>
        <dbReference type="SAM" id="MobiDB-lite"/>
    </source>
</evidence>
<name>A0A8S3YA82_PARAO</name>
<protein>
    <submittedName>
        <fullName evidence="2">(apollo) hypothetical protein</fullName>
    </submittedName>
</protein>